<dbReference type="SUPFAM" id="SSF52833">
    <property type="entry name" value="Thioredoxin-like"/>
    <property type="match status" value="1"/>
</dbReference>
<reference evidence="2 3" key="1">
    <citation type="journal article" date="2015" name="Front. Microbiol.">
        <title>Genome sequence of the plant growth promoting endophytic yeast Rhodotorula graminis WP1.</title>
        <authorList>
            <person name="Firrincieli A."/>
            <person name="Otillar R."/>
            <person name="Salamov A."/>
            <person name="Schmutz J."/>
            <person name="Khan Z."/>
            <person name="Redman R.S."/>
            <person name="Fleck N.D."/>
            <person name="Lindquist E."/>
            <person name="Grigoriev I.V."/>
            <person name="Doty S.L."/>
        </authorList>
    </citation>
    <scope>NUCLEOTIDE SEQUENCE [LARGE SCALE GENOMIC DNA]</scope>
    <source>
        <strain evidence="2 3">WP1</strain>
    </source>
</reference>
<dbReference type="RefSeq" id="XP_018274096.1">
    <property type="nucleotide sequence ID" value="XM_018418795.1"/>
</dbReference>
<dbReference type="OrthoDB" id="10253744at2759"/>
<keyword evidence="3" id="KW-1185">Reference proteome</keyword>
<dbReference type="Gene3D" id="3.40.30.10">
    <property type="entry name" value="Glutaredoxin"/>
    <property type="match status" value="1"/>
</dbReference>
<dbReference type="GeneID" id="28979242"/>
<proteinExistence type="predicted"/>
<dbReference type="Proteomes" id="UP000053890">
    <property type="component" value="Unassembled WGS sequence"/>
</dbReference>
<dbReference type="Pfam" id="PF06999">
    <property type="entry name" value="Suc_Fer-like"/>
    <property type="match status" value="1"/>
</dbReference>
<evidence type="ECO:0000256" key="1">
    <source>
        <dbReference type="SAM" id="MobiDB-lite"/>
    </source>
</evidence>
<evidence type="ECO:0000313" key="3">
    <source>
        <dbReference type="Proteomes" id="UP000053890"/>
    </source>
</evidence>
<dbReference type="InterPro" id="IPR036249">
    <property type="entry name" value="Thioredoxin-like_sf"/>
</dbReference>
<dbReference type="PANTHER" id="PTHR31902:SF14">
    <property type="entry name" value="ACTIN PATCHES DISTAL PROTEIN 1"/>
    <property type="match status" value="1"/>
</dbReference>
<organism evidence="2 3">
    <name type="scientific">Rhodotorula graminis (strain WP1)</name>
    <dbReference type="NCBI Taxonomy" id="578459"/>
    <lineage>
        <taxon>Eukaryota</taxon>
        <taxon>Fungi</taxon>
        <taxon>Dikarya</taxon>
        <taxon>Basidiomycota</taxon>
        <taxon>Pucciniomycotina</taxon>
        <taxon>Microbotryomycetes</taxon>
        <taxon>Sporidiobolales</taxon>
        <taxon>Sporidiobolaceae</taxon>
        <taxon>Rhodotorula</taxon>
    </lineage>
</organism>
<dbReference type="OMA" id="VHPESQL"/>
<dbReference type="InterPro" id="IPR009737">
    <property type="entry name" value="Aim32/Apd1-like"/>
</dbReference>
<accession>A0A194SBR7</accession>
<evidence type="ECO:0000313" key="2">
    <source>
        <dbReference type="EMBL" id="KPV78047.1"/>
    </source>
</evidence>
<gene>
    <name evidence="2" type="ORF">RHOBADRAFT_65851</name>
</gene>
<dbReference type="CDD" id="cd03062">
    <property type="entry name" value="TRX_Fd_Sucrase"/>
    <property type="match status" value="1"/>
</dbReference>
<feature type="region of interest" description="Disordered" evidence="1">
    <location>
        <begin position="126"/>
        <end position="145"/>
    </location>
</feature>
<name>A0A194SBR7_RHOGW</name>
<dbReference type="STRING" id="578459.A0A194SBR7"/>
<protein>
    <recommendedName>
        <fullName evidence="4">Sucraseferredoxin-like protein</fullName>
    </recommendedName>
</protein>
<evidence type="ECO:0008006" key="4">
    <source>
        <dbReference type="Google" id="ProtNLM"/>
    </source>
</evidence>
<dbReference type="AlphaFoldDB" id="A0A194SBR7"/>
<sequence length="374" mass="40342">MVPPVRPAPPPALLEALRTARVPLESFDEACAACAECDDTDAADYPKGFEMDLETTMLGSVNPLGRQILVSTGKSDWIREVTDDADSIPGLVRAVFDETSAAGTPSEKKGLLGKFGAMVLGGDKKKEDEQEGIPGVHPSSAAPPADGVVSSKLSILSSSFISSSHEGHRESVIVLPDYKVVHEVEASRAAVGELVKGYLRPEVGRAGAGELSGSLRSWPLPYQCVILLCSHRKRDKRCSIAAPLLISQFHHHLEKHGFHVDERGDDLTEDADPIEAWESEDKEARLKEQLQGVQKADQARVGLFKVSHIGGHRYAGNVILYFPNGSSVWYGRTIPSDVGLIVDRTIMEGKVVPELLRGGLGLEGKDGDKGVLDW</sequence>
<dbReference type="PANTHER" id="PTHR31902">
    <property type="entry name" value="ACTIN PATCHES DISTAL PROTEIN 1"/>
    <property type="match status" value="1"/>
</dbReference>
<dbReference type="EMBL" id="KQ474073">
    <property type="protein sequence ID" value="KPV78047.1"/>
    <property type="molecule type" value="Genomic_DNA"/>
</dbReference>